<name>A0A8T0HRK3_CERPU</name>
<sequence>MAQTSSSKNISLREADKLSRDEKFSVWKVKMRALLRKEKLWEIIENKSVPTAFLAAFDTQRNVSENKLAEDKAAVVDAIISSVKDDIIHDIADFDDPANSWGN</sequence>
<accession>A0A8T0HRK3</accession>
<proteinExistence type="predicted"/>
<evidence type="ECO:0008006" key="3">
    <source>
        <dbReference type="Google" id="ProtNLM"/>
    </source>
</evidence>
<dbReference type="Proteomes" id="UP000822688">
    <property type="component" value="Chromosome V"/>
</dbReference>
<dbReference type="EMBL" id="CM026426">
    <property type="protein sequence ID" value="KAG0573193.1"/>
    <property type="molecule type" value="Genomic_DNA"/>
</dbReference>
<keyword evidence="2" id="KW-1185">Reference proteome</keyword>
<evidence type="ECO:0000313" key="2">
    <source>
        <dbReference type="Proteomes" id="UP000822688"/>
    </source>
</evidence>
<dbReference type="AlphaFoldDB" id="A0A8T0HRK3"/>
<protein>
    <recommendedName>
        <fullName evidence="3">DUF4219 domain-containing protein</fullName>
    </recommendedName>
</protein>
<gene>
    <name evidence="1" type="ORF">KC19_VG156600</name>
</gene>
<organism evidence="1 2">
    <name type="scientific">Ceratodon purpureus</name>
    <name type="common">Fire moss</name>
    <name type="synonym">Dicranum purpureum</name>
    <dbReference type="NCBI Taxonomy" id="3225"/>
    <lineage>
        <taxon>Eukaryota</taxon>
        <taxon>Viridiplantae</taxon>
        <taxon>Streptophyta</taxon>
        <taxon>Embryophyta</taxon>
        <taxon>Bryophyta</taxon>
        <taxon>Bryophytina</taxon>
        <taxon>Bryopsida</taxon>
        <taxon>Dicranidae</taxon>
        <taxon>Pseudoditrichales</taxon>
        <taxon>Ditrichaceae</taxon>
        <taxon>Ceratodon</taxon>
    </lineage>
</organism>
<comment type="caution">
    <text evidence="1">The sequence shown here is derived from an EMBL/GenBank/DDBJ whole genome shotgun (WGS) entry which is preliminary data.</text>
</comment>
<reference evidence="1" key="1">
    <citation type="submission" date="2020-06" db="EMBL/GenBank/DDBJ databases">
        <title>WGS assembly of Ceratodon purpureus strain R40.</title>
        <authorList>
            <person name="Carey S.B."/>
            <person name="Jenkins J."/>
            <person name="Shu S."/>
            <person name="Lovell J.T."/>
            <person name="Sreedasyam A."/>
            <person name="Maumus F."/>
            <person name="Tiley G.P."/>
            <person name="Fernandez-Pozo N."/>
            <person name="Barry K."/>
            <person name="Chen C."/>
            <person name="Wang M."/>
            <person name="Lipzen A."/>
            <person name="Daum C."/>
            <person name="Saski C.A."/>
            <person name="Payton A.C."/>
            <person name="Mcbreen J.C."/>
            <person name="Conrad R.E."/>
            <person name="Kollar L.M."/>
            <person name="Olsson S."/>
            <person name="Huttunen S."/>
            <person name="Landis J.B."/>
            <person name="Wickett N.J."/>
            <person name="Johnson M.G."/>
            <person name="Rensing S.A."/>
            <person name="Grimwood J."/>
            <person name="Schmutz J."/>
            <person name="Mcdaniel S.F."/>
        </authorList>
    </citation>
    <scope>NUCLEOTIDE SEQUENCE</scope>
    <source>
        <strain evidence="1">R40</strain>
    </source>
</reference>
<evidence type="ECO:0000313" key="1">
    <source>
        <dbReference type="EMBL" id="KAG0573193.1"/>
    </source>
</evidence>